<dbReference type="GO" id="GO:0004674">
    <property type="term" value="F:protein serine/threonine kinase activity"/>
    <property type="evidence" value="ECO:0007669"/>
    <property type="project" value="UniProtKB-KW"/>
</dbReference>
<organism evidence="3 4">
    <name type="scientific">Actinokineospora bangkokensis</name>
    <dbReference type="NCBI Taxonomy" id="1193682"/>
    <lineage>
        <taxon>Bacteria</taxon>
        <taxon>Bacillati</taxon>
        <taxon>Actinomycetota</taxon>
        <taxon>Actinomycetes</taxon>
        <taxon>Pseudonocardiales</taxon>
        <taxon>Pseudonocardiaceae</taxon>
        <taxon>Actinokineospora</taxon>
    </lineage>
</organism>
<dbReference type="EMBL" id="MKQR01000009">
    <property type="protein sequence ID" value="OLR93710.1"/>
    <property type="molecule type" value="Genomic_DNA"/>
</dbReference>
<evidence type="ECO:0000313" key="4">
    <source>
        <dbReference type="Proteomes" id="UP000186040"/>
    </source>
</evidence>
<feature type="domain" description="Histidine kinase/HSP90-like ATPase" evidence="2">
    <location>
        <begin position="24"/>
        <end position="133"/>
    </location>
</feature>
<dbReference type="InterPro" id="IPR003594">
    <property type="entry name" value="HATPase_dom"/>
</dbReference>
<accession>A0A1Q9LNW1</accession>
<evidence type="ECO:0000259" key="2">
    <source>
        <dbReference type="Pfam" id="PF13581"/>
    </source>
</evidence>
<dbReference type="CDD" id="cd16936">
    <property type="entry name" value="HATPase_RsbW-like"/>
    <property type="match status" value="1"/>
</dbReference>
<dbReference type="STRING" id="1193682.BJP25_15755"/>
<evidence type="ECO:0000313" key="3">
    <source>
        <dbReference type="EMBL" id="OLR93710.1"/>
    </source>
</evidence>
<dbReference type="SUPFAM" id="SSF55874">
    <property type="entry name" value="ATPase domain of HSP90 chaperone/DNA topoisomerase II/histidine kinase"/>
    <property type="match status" value="1"/>
</dbReference>
<name>A0A1Q9LNW1_9PSEU</name>
<protein>
    <recommendedName>
        <fullName evidence="2">Histidine kinase/HSP90-like ATPase domain-containing protein</fullName>
    </recommendedName>
</protein>
<evidence type="ECO:0000256" key="1">
    <source>
        <dbReference type="ARBA" id="ARBA00022527"/>
    </source>
</evidence>
<reference evidence="3 4" key="1">
    <citation type="submission" date="2016-10" db="EMBL/GenBank/DDBJ databases">
        <title>The Draft Genome Sequence of Actinokineospora bangkokensis 44EHWT reveals the biosynthetic pathway of antifungal compounds Thailandins with unusual extender unit butylmalonyl-CoA.</title>
        <authorList>
            <person name="Greule A."/>
            <person name="Intra B."/>
            <person name="Flemming S."/>
            <person name="Rommel M.G."/>
            <person name="Panbangred W."/>
            <person name="Bechthold A."/>
        </authorList>
    </citation>
    <scope>NUCLEOTIDE SEQUENCE [LARGE SCALE GENOMIC DNA]</scope>
    <source>
        <strain evidence="3 4">44EHW</strain>
    </source>
</reference>
<dbReference type="Pfam" id="PF13581">
    <property type="entry name" value="HATPase_c_2"/>
    <property type="match status" value="1"/>
</dbReference>
<dbReference type="PANTHER" id="PTHR35526">
    <property type="entry name" value="ANTI-SIGMA-F FACTOR RSBW-RELATED"/>
    <property type="match status" value="1"/>
</dbReference>
<proteinExistence type="predicted"/>
<keyword evidence="1" id="KW-0723">Serine/threonine-protein kinase</keyword>
<dbReference type="PANTHER" id="PTHR35526:SF3">
    <property type="entry name" value="ANTI-SIGMA-F FACTOR RSBW"/>
    <property type="match status" value="1"/>
</dbReference>
<dbReference type="InterPro" id="IPR036890">
    <property type="entry name" value="HATPase_C_sf"/>
</dbReference>
<keyword evidence="1" id="KW-0808">Transferase</keyword>
<dbReference type="RefSeq" id="WP_075974608.1">
    <property type="nucleotide sequence ID" value="NZ_MKQR01000009.1"/>
</dbReference>
<dbReference type="OrthoDB" id="5184914at2"/>
<keyword evidence="4" id="KW-1185">Reference proteome</keyword>
<dbReference type="InterPro" id="IPR050267">
    <property type="entry name" value="Anti-sigma-factor_SerPK"/>
</dbReference>
<dbReference type="Proteomes" id="UP000186040">
    <property type="component" value="Unassembled WGS sequence"/>
</dbReference>
<gene>
    <name evidence="3" type="ORF">BJP25_15755</name>
</gene>
<sequence>MGDSAGPRVDTPAQFSTEIGGHSAQLGSVRALLGGWLADHGFARGQATDLLLAVDEAAANSIEHGYRGAGPGPVRITAVVEAGLLVVTVSDDGCWRTPDPTPVGLRGRGLAIMRAVSDSVDVETGQGTTVTLRVAVAPA</sequence>
<dbReference type="Gene3D" id="3.30.565.10">
    <property type="entry name" value="Histidine kinase-like ATPase, C-terminal domain"/>
    <property type="match status" value="1"/>
</dbReference>
<comment type="caution">
    <text evidence="3">The sequence shown here is derived from an EMBL/GenBank/DDBJ whole genome shotgun (WGS) entry which is preliminary data.</text>
</comment>
<keyword evidence="1" id="KW-0418">Kinase</keyword>
<dbReference type="AlphaFoldDB" id="A0A1Q9LNW1"/>